<dbReference type="GO" id="GO:0008360">
    <property type="term" value="P:regulation of cell shape"/>
    <property type="evidence" value="ECO:0007669"/>
    <property type="project" value="UniProtKB-KW"/>
</dbReference>
<evidence type="ECO:0000256" key="11">
    <source>
        <dbReference type="ARBA" id="ARBA00022741"/>
    </source>
</evidence>
<keyword evidence="11 24" id="KW-0547">Nucleotide-binding</keyword>
<keyword evidence="8 23" id="KW-0963">Cytoplasm</keyword>
<dbReference type="GO" id="GO:0005829">
    <property type="term" value="C:cytosol"/>
    <property type="evidence" value="ECO:0007669"/>
    <property type="project" value="TreeGrafter"/>
</dbReference>
<dbReference type="GO" id="GO:0009252">
    <property type="term" value="P:peptidoglycan biosynthetic process"/>
    <property type="evidence" value="ECO:0007669"/>
    <property type="project" value="UniProtKB-UniRule"/>
</dbReference>
<keyword evidence="12 24" id="KW-0067">ATP-binding</keyword>
<comment type="pathway">
    <text evidence="19">Glycan biosynthesis.</text>
</comment>
<dbReference type="FunFam" id="3.30.1490.20:FF:000007">
    <property type="entry name" value="D-alanine--D-alanine ligase"/>
    <property type="match status" value="1"/>
</dbReference>
<dbReference type="InterPro" id="IPR011127">
    <property type="entry name" value="Dala_Dala_lig_N"/>
</dbReference>
<evidence type="ECO:0000256" key="20">
    <source>
        <dbReference type="ARBA" id="ARBA00068427"/>
    </source>
</evidence>
<evidence type="ECO:0000259" key="25">
    <source>
        <dbReference type="PROSITE" id="PS50975"/>
    </source>
</evidence>
<dbReference type="HAMAP" id="MF_00047">
    <property type="entry name" value="Dala_Dala_lig"/>
    <property type="match status" value="1"/>
</dbReference>
<dbReference type="GO" id="GO:0005524">
    <property type="term" value="F:ATP binding"/>
    <property type="evidence" value="ECO:0007669"/>
    <property type="project" value="UniProtKB-UniRule"/>
</dbReference>
<dbReference type="InterPro" id="IPR013815">
    <property type="entry name" value="ATP_grasp_subdomain_1"/>
</dbReference>
<dbReference type="InterPro" id="IPR011095">
    <property type="entry name" value="Dala_Dala_lig_C"/>
</dbReference>
<dbReference type="GO" id="GO:0008716">
    <property type="term" value="F:D-alanine-D-alanine ligase activity"/>
    <property type="evidence" value="ECO:0007669"/>
    <property type="project" value="UniProtKB-UniRule"/>
</dbReference>
<reference evidence="26 27" key="1">
    <citation type="journal article" date="2018" name="Environ. Microbiol.">
        <title>Novel energy conservation strategies and behaviour of Pelotomaculum schinkii driving syntrophic propionate catabolism.</title>
        <authorList>
            <person name="Hidalgo-Ahumada C.A.P."/>
            <person name="Nobu M.K."/>
            <person name="Narihiro T."/>
            <person name="Tamaki H."/>
            <person name="Liu W.T."/>
            <person name="Kamagata Y."/>
            <person name="Stams A.J.M."/>
            <person name="Imachi H."/>
            <person name="Sousa D.Z."/>
        </authorList>
    </citation>
    <scope>NUCLEOTIDE SEQUENCE [LARGE SCALE GENOMIC DNA]</scope>
    <source>
        <strain evidence="26 27">MGP</strain>
    </source>
</reference>
<evidence type="ECO:0000256" key="1">
    <source>
        <dbReference type="ARBA" id="ARBA00001936"/>
    </source>
</evidence>
<comment type="cofactor">
    <cofactor evidence="2">
        <name>Mg(2+)</name>
        <dbReference type="ChEBI" id="CHEBI:18420"/>
    </cofactor>
</comment>
<dbReference type="Gene3D" id="3.40.50.20">
    <property type="match status" value="1"/>
</dbReference>
<dbReference type="InterPro" id="IPR005905">
    <property type="entry name" value="D_ala_D_ala"/>
</dbReference>
<dbReference type="PROSITE" id="PS00844">
    <property type="entry name" value="DALA_DALA_LIGASE_2"/>
    <property type="match status" value="1"/>
</dbReference>
<comment type="caution">
    <text evidence="26">The sequence shown here is derived from an EMBL/GenBank/DDBJ whole genome shotgun (WGS) entry which is preliminary data.</text>
</comment>
<evidence type="ECO:0000256" key="8">
    <source>
        <dbReference type="ARBA" id="ARBA00022490"/>
    </source>
</evidence>
<feature type="domain" description="ATP-grasp" evidence="25">
    <location>
        <begin position="202"/>
        <end position="408"/>
    </location>
</feature>
<evidence type="ECO:0000313" key="26">
    <source>
        <dbReference type="EMBL" id="TEB13158.1"/>
    </source>
</evidence>
<evidence type="ECO:0000256" key="14">
    <source>
        <dbReference type="ARBA" id="ARBA00022960"/>
    </source>
</evidence>
<dbReference type="Pfam" id="PF01820">
    <property type="entry name" value="Dala_Dala_lig_N"/>
    <property type="match status" value="1"/>
</dbReference>
<dbReference type="InterPro" id="IPR011761">
    <property type="entry name" value="ATP-grasp"/>
</dbReference>
<comment type="subcellular location">
    <subcellularLocation>
        <location evidence="4 23">Cytoplasm</location>
    </subcellularLocation>
</comment>
<comment type="catalytic activity">
    <reaction evidence="18 23">
        <text>2 D-alanine + ATP = D-alanyl-D-alanine + ADP + phosphate + H(+)</text>
        <dbReference type="Rhea" id="RHEA:11224"/>
        <dbReference type="ChEBI" id="CHEBI:15378"/>
        <dbReference type="ChEBI" id="CHEBI:30616"/>
        <dbReference type="ChEBI" id="CHEBI:43474"/>
        <dbReference type="ChEBI" id="CHEBI:57416"/>
        <dbReference type="ChEBI" id="CHEBI:57822"/>
        <dbReference type="ChEBI" id="CHEBI:456216"/>
        <dbReference type="EC" id="6.3.2.4"/>
    </reaction>
</comment>
<evidence type="ECO:0000256" key="3">
    <source>
        <dbReference type="ARBA" id="ARBA00003921"/>
    </source>
</evidence>
<dbReference type="Gene3D" id="3.30.470.20">
    <property type="entry name" value="ATP-grasp fold, B domain"/>
    <property type="match status" value="1"/>
</dbReference>
<dbReference type="NCBIfam" id="NF002528">
    <property type="entry name" value="PRK01966.1-4"/>
    <property type="match status" value="1"/>
</dbReference>
<evidence type="ECO:0000256" key="24">
    <source>
        <dbReference type="PROSITE-ProRule" id="PRU00409"/>
    </source>
</evidence>
<evidence type="ECO:0000256" key="4">
    <source>
        <dbReference type="ARBA" id="ARBA00004496"/>
    </source>
</evidence>
<dbReference type="AlphaFoldDB" id="A0A4Y7RVW6"/>
<proteinExistence type="inferred from homology"/>
<comment type="similarity">
    <text evidence="6 23">Belongs to the D-alanine--D-alanine ligase family.</text>
</comment>
<dbReference type="Gene3D" id="3.30.1490.20">
    <property type="entry name" value="ATP-grasp fold, A domain"/>
    <property type="match status" value="1"/>
</dbReference>
<dbReference type="Pfam" id="PF07478">
    <property type="entry name" value="Dala_Dala_lig_C"/>
    <property type="match status" value="1"/>
</dbReference>
<evidence type="ECO:0000256" key="19">
    <source>
        <dbReference type="ARBA" id="ARBA00060592"/>
    </source>
</evidence>
<comment type="pathway">
    <text evidence="5 23">Cell wall biogenesis; peptidoglycan biosynthesis.</text>
</comment>
<dbReference type="Proteomes" id="UP000297597">
    <property type="component" value="Unassembled WGS sequence"/>
</dbReference>
<dbReference type="InterPro" id="IPR000291">
    <property type="entry name" value="D-Ala_lig_Van_CS"/>
</dbReference>
<dbReference type="GO" id="GO:0046872">
    <property type="term" value="F:metal ion binding"/>
    <property type="evidence" value="ECO:0007669"/>
    <property type="project" value="UniProtKB-KW"/>
</dbReference>
<evidence type="ECO:0000256" key="5">
    <source>
        <dbReference type="ARBA" id="ARBA00004752"/>
    </source>
</evidence>
<evidence type="ECO:0000256" key="7">
    <source>
        <dbReference type="ARBA" id="ARBA00012216"/>
    </source>
</evidence>
<name>A0A4Y7RVW6_9FIRM</name>
<sequence length="487" mass="53822">MRPAFHKRSRFLTSSGSAFITHRKLLVEYVLYQQKEQADICGVILGGVIEMKQKKQVLVLFGGRSGEHEVSLNSAANVIAALDREKYEVIPVAVTREGNWLSGVTPEQLKAGVRQPVLTGMDVDAGVDPEKPKDDRTDLKVALLAVGKARQDNSPVDVVIPVLHGTYGEDGTVQGMLELANVPYVGAGVLGSALGMDKVLMKTVLAQHGLPQARFWSCLRRDWVNNASLVVETVEKELGYPCFVKPANLGSSVGISKARHRGELTKAMDLAAKYDRKIIVEEGIIAREVEVSVLGNDDPIASLPGEIIPLKEFYDYEAKYLDGMTRLEIPADLPAGMVIKLQEIAVKVFKVLDCAGLARVDFFIRKSDGEILVNEINTMPGFTRFSMFPKLWEATGIGYQELLDRLIELAIERHQVRPSANPTCWSWRSTTAPVTGAKPGRWTLPATWGYRLLWRYRAKWRVRRSKSSSAWAAISTPGSPCSGPLRR</sequence>
<gene>
    <name evidence="23 26" type="primary">ddl</name>
    <name evidence="26" type="ORF">Pmgp_00454</name>
</gene>
<keyword evidence="15 23" id="KW-0573">Peptidoglycan synthesis</keyword>
<dbReference type="NCBIfam" id="NF002378">
    <property type="entry name" value="PRK01372.1"/>
    <property type="match status" value="1"/>
</dbReference>
<evidence type="ECO:0000256" key="21">
    <source>
        <dbReference type="ARBA" id="ARBA00076288"/>
    </source>
</evidence>
<accession>A0A4Y7RVW6</accession>
<evidence type="ECO:0000256" key="6">
    <source>
        <dbReference type="ARBA" id="ARBA00010871"/>
    </source>
</evidence>
<dbReference type="SUPFAM" id="SSF56059">
    <property type="entry name" value="Glutathione synthetase ATP-binding domain-like"/>
    <property type="match status" value="1"/>
</dbReference>
<dbReference type="EMBL" id="QFFZ01000003">
    <property type="protein sequence ID" value="TEB13158.1"/>
    <property type="molecule type" value="Genomic_DNA"/>
</dbReference>
<evidence type="ECO:0000256" key="12">
    <source>
        <dbReference type="ARBA" id="ARBA00022840"/>
    </source>
</evidence>
<comment type="cofactor">
    <cofactor evidence="1">
        <name>Mn(2+)</name>
        <dbReference type="ChEBI" id="CHEBI:29035"/>
    </cofactor>
</comment>
<keyword evidence="17 23" id="KW-0961">Cell wall biogenesis/degradation</keyword>
<keyword evidence="16" id="KW-0464">Manganese</keyword>
<evidence type="ECO:0000256" key="23">
    <source>
        <dbReference type="HAMAP-Rule" id="MF_00047"/>
    </source>
</evidence>
<evidence type="ECO:0000256" key="16">
    <source>
        <dbReference type="ARBA" id="ARBA00023211"/>
    </source>
</evidence>
<keyword evidence="27" id="KW-1185">Reference proteome</keyword>
<dbReference type="PROSITE" id="PS50975">
    <property type="entry name" value="ATP_GRASP"/>
    <property type="match status" value="1"/>
</dbReference>
<dbReference type="SUPFAM" id="SSF52440">
    <property type="entry name" value="PreATP-grasp domain"/>
    <property type="match status" value="1"/>
</dbReference>
<evidence type="ECO:0000256" key="10">
    <source>
        <dbReference type="ARBA" id="ARBA00022723"/>
    </source>
</evidence>
<keyword evidence="10" id="KW-0479">Metal-binding</keyword>
<evidence type="ECO:0000256" key="2">
    <source>
        <dbReference type="ARBA" id="ARBA00001946"/>
    </source>
</evidence>
<evidence type="ECO:0000256" key="15">
    <source>
        <dbReference type="ARBA" id="ARBA00022984"/>
    </source>
</evidence>
<evidence type="ECO:0000256" key="18">
    <source>
        <dbReference type="ARBA" id="ARBA00047614"/>
    </source>
</evidence>
<dbReference type="PROSITE" id="PS00843">
    <property type="entry name" value="DALA_DALA_LIGASE_1"/>
    <property type="match status" value="1"/>
</dbReference>
<organism evidence="26 27">
    <name type="scientific">Pelotomaculum propionicicum</name>
    <dbReference type="NCBI Taxonomy" id="258475"/>
    <lineage>
        <taxon>Bacteria</taxon>
        <taxon>Bacillati</taxon>
        <taxon>Bacillota</taxon>
        <taxon>Clostridia</taxon>
        <taxon>Eubacteriales</taxon>
        <taxon>Desulfotomaculaceae</taxon>
        <taxon>Pelotomaculum</taxon>
    </lineage>
</organism>
<dbReference type="GO" id="GO:0071555">
    <property type="term" value="P:cell wall organization"/>
    <property type="evidence" value="ECO:0007669"/>
    <property type="project" value="UniProtKB-KW"/>
</dbReference>
<evidence type="ECO:0000256" key="9">
    <source>
        <dbReference type="ARBA" id="ARBA00022598"/>
    </source>
</evidence>
<dbReference type="InterPro" id="IPR016185">
    <property type="entry name" value="PreATP-grasp_dom_sf"/>
</dbReference>
<evidence type="ECO:0000256" key="17">
    <source>
        <dbReference type="ARBA" id="ARBA00023316"/>
    </source>
</evidence>
<dbReference type="PANTHER" id="PTHR23132:SF25">
    <property type="entry name" value="D-ALANINE--D-ALANINE LIGASE A"/>
    <property type="match status" value="1"/>
</dbReference>
<keyword evidence="13" id="KW-0460">Magnesium</keyword>
<keyword evidence="14 23" id="KW-0133">Cell shape</keyword>
<evidence type="ECO:0000256" key="22">
    <source>
        <dbReference type="ARBA" id="ARBA00077154"/>
    </source>
</evidence>
<dbReference type="NCBIfam" id="NF002526">
    <property type="entry name" value="PRK01966.1-2"/>
    <property type="match status" value="1"/>
</dbReference>
<dbReference type="EC" id="6.3.2.4" evidence="7 23"/>
<dbReference type="UniPathway" id="UPA00219"/>
<protein>
    <recommendedName>
        <fullName evidence="20 23">D-alanine--D-alanine ligase</fullName>
        <ecNumber evidence="7 23">6.3.2.4</ecNumber>
    </recommendedName>
    <alternativeName>
        <fullName evidence="22 23">D-Ala-D-Ala ligase</fullName>
    </alternativeName>
    <alternativeName>
        <fullName evidence="21 23">D-alanylalanine synthetase</fullName>
    </alternativeName>
</protein>
<dbReference type="PANTHER" id="PTHR23132">
    <property type="entry name" value="D-ALANINE--D-ALANINE LIGASE"/>
    <property type="match status" value="1"/>
</dbReference>
<comment type="function">
    <text evidence="3 23">Cell wall formation.</text>
</comment>
<evidence type="ECO:0000256" key="13">
    <source>
        <dbReference type="ARBA" id="ARBA00022842"/>
    </source>
</evidence>
<evidence type="ECO:0000313" key="27">
    <source>
        <dbReference type="Proteomes" id="UP000297597"/>
    </source>
</evidence>
<dbReference type="FunFam" id="3.30.470.20:FF:000008">
    <property type="entry name" value="D-alanine--D-alanine ligase"/>
    <property type="match status" value="1"/>
</dbReference>
<dbReference type="NCBIfam" id="TIGR01205">
    <property type="entry name" value="D_ala_D_alaTIGR"/>
    <property type="match status" value="1"/>
</dbReference>
<keyword evidence="9 23" id="KW-0436">Ligase</keyword>